<protein>
    <submittedName>
        <fullName evidence="2">CHAT domain-containing protein</fullName>
    </submittedName>
</protein>
<dbReference type="EMBL" id="JADKFW010000021">
    <property type="protein sequence ID" value="MBK9719393.1"/>
    <property type="molecule type" value="Genomic_DNA"/>
</dbReference>
<reference evidence="2 3" key="1">
    <citation type="submission" date="2020-10" db="EMBL/GenBank/DDBJ databases">
        <title>Connecting structure to function with the recovery of over 1000 high-quality activated sludge metagenome-assembled genomes encoding full-length rRNA genes using long-read sequencing.</title>
        <authorList>
            <person name="Singleton C.M."/>
            <person name="Petriglieri F."/>
            <person name="Kristensen J.M."/>
            <person name="Kirkegaard R.H."/>
            <person name="Michaelsen T.Y."/>
            <person name="Andersen M.H."/>
            <person name="Karst S.M."/>
            <person name="Dueholm M.S."/>
            <person name="Nielsen P.H."/>
            <person name="Albertsen M."/>
        </authorList>
    </citation>
    <scope>NUCLEOTIDE SEQUENCE [LARGE SCALE GENOMIC DNA]</scope>
    <source>
        <strain evidence="2">Ribe_18-Q3-R11-54_BAT3C.373</strain>
    </source>
</reference>
<dbReference type="Proteomes" id="UP000808349">
    <property type="component" value="Unassembled WGS sequence"/>
</dbReference>
<feature type="domain" description="CHAT" evidence="1">
    <location>
        <begin position="147"/>
        <end position="298"/>
    </location>
</feature>
<accession>A0A9D7SCQ3</accession>
<gene>
    <name evidence="2" type="ORF">IPO85_18140</name>
</gene>
<proteinExistence type="predicted"/>
<evidence type="ECO:0000313" key="3">
    <source>
        <dbReference type="Proteomes" id="UP000808349"/>
    </source>
</evidence>
<evidence type="ECO:0000259" key="1">
    <source>
        <dbReference type="Pfam" id="PF12770"/>
    </source>
</evidence>
<sequence length="308" mass="35733">MEKKVNRRLINLISNNHIDSITLSELTSESSTLEKKLIRFFPRFKNTKRIATYQDILASLKPRESTIEFIHYNIINNNEYIYDSIYYGAVILNYLDSVPHFIRLFEERQLRNLLDKVENEGSTTNILYASTDNKFRGGILLDEHISYGNTLYNLIWKPLEPLLKKTKRIYFAPSGLLNNISFSAIPVENNRLLLDCFDLRQVSSSKSIISNSRINIPKNISLALFGGIKYSNEDTQYINIPNENIKHANELTVNYYEQKEDSDFEFNYLPSSLIDVNNITKLFDKSLVKCFTGYDASEKIYTSFVLIP</sequence>
<organism evidence="2 3">
    <name type="scientific">Candidatus Defluviibacterium haderslevense</name>
    <dbReference type="NCBI Taxonomy" id="2981993"/>
    <lineage>
        <taxon>Bacteria</taxon>
        <taxon>Pseudomonadati</taxon>
        <taxon>Bacteroidota</taxon>
        <taxon>Saprospiria</taxon>
        <taxon>Saprospirales</taxon>
        <taxon>Saprospiraceae</taxon>
        <taxon>Candidatus Defluviibacterium</taxon>
    </lineage>
</organism>
<dbReference type="Pfam" id="PF12770">
    <property type="entry name" value="CHAT"/>
    <property type="match status" value="1"/>
</dbReference>
<name>A0A9D7SCQ3_9BACT</name>
<evidence type="ECO:0000313" key="2">
    <source>
        <dbReference type="EMBL" id="MBK9719393.1"/>
    </source>
</evidence>
<dbReference type="InterPro" id="IPR024983">
    <property type="entry name" value="CHAT_dom"/>
</dbReference>
<dbReference type="AlphaFoldDB" id="A0A9D7SCQ3"/>
<comment type="caution">
    <text evidence="2">The sequence shown here is derived from an EMBL/GenBank/DDBJ whole genome shotgun (WGS) entry which is preliminary data.</text>
</comment>